<evidence type="ECO:0000313" key="1">
    <source>
        <dbReference type="EMBL" id="CAA9579952.1"/>
    </source>
</evidence>
<proteinExistence type="predicted"/>
<dbReference type="EMBL" id="CADCWP010000238">
    <property type="protein sequence ID" value="CAA9579952.1"/>
    <property type="molecule type" value="Genomic_DNA"/>
</dbReference>
<dbReference type="AlphaFoldDB" id="A0A6J4VM32"/>
<sequence>MAQILQDHPPHGLKQDHSHYIGQLQAIHALRDELELTPVQYQKLLHKLTGSRSAKYMTEGERERVISFFALHRDLSEMVAKAQTALEQLNGSFGLAQPELLMDKEVYLNGDFLTRTQAPIESVVMMMRSRYGAEARLICASEEREVDETSLKLEFVA</sequence>
<gene>
    <name evidence="1" type="ORF">AVDCRST_MAG86-2660</name>
</gene>
<name>A0A6J4VM32_9DEIN</name>
<accession>A0A6J4VM32</accession>
<protein>
    <submittedName>
        <fullName evidence="1">Uncharacterized protein</fullName>
    </submittedName>
</protein>
<organism evidence="1">
    <name type="scientific">uncultured Truepera sp</name>
    <dbReference type="NCBI Taxonomy" id="543023"/>
    <lineage>
        <taxon>Bacteria</taxon>
        <taxon>Thermotogati</taxon>
        <taxon>Deinococcota</taxon>
        <taxon>Deinococci</taxon>
        <taxon>Trueperales</taxon>
        <taxon>Trueperaceae</taxon>
        <taxon>Truepera</taxon>
        <taxon>environmental samples</taxon>
    </lineage>
</organism>
<reference evidence="1" key="1">
    <citation type="submission" date="2020-02" db="EMBL/GenBank/DDBJ databases">
        <authorList>
            <person name="Meier V. D."/>
        </authorList>
    </citation>
    <scope>NUCLEOTIDE SEQUENCE</scope>
    <source>
        <strain evidence="1">AVDCRST_MAG86</strain>
    </source>
</reference>